<dbReference type="HOGENOM" id="CLU_023443_0_0_9"/>
<feature type="domain" description="HD" evidence="1">
    <location>
        <begin position="358"/>
        <end position="480"/>
    </location>
</feature>
<organism evidence="3 4">
    <name type="scientific">Desulforudis audaxviator (strain MP104C)</name>
    <dbReference type="NCBI Taxonomy" id="477974"/>
    <lineage>
        <taxon>Bacteria</taxon>
        <taxon>Bacillati</taxon>
        <taxon>Bacillota</taxon>
        <taxon>Clostridia</taxon>
        <taxon>Thermoanaerobacterales</taxon>
        <taxon>Candidatus Desulforudaceae</taxon>
        <taxon>Candidatus Desulforudis</taxon>
    </lineage>
</organism>
<feature type="domain" description="HD-GYP" evidence="2">
    <location>
        <begin position="336"/>
        <end position="531"/>
    </location>
</feature>
<dbReference type="SUPFAM" id="SSF109604">
    <property type="entry name" value="HD-domain/PDEase-like"/>
    <property type="match status" value="1"/>
</dbReference>
<dbReference type="InterPro" id="IPR006675">
    <property type="entry name" value="HDIG_dom"/>
</dbReference>
<dbReference type="KEGG" id="dau:Daud_0679"/>
<dbReference type="OrthoDB" id="9798833at2"/>
<dbReference type="CDD" id="cd00077">
    <property type="entry name" value="HDc"/>
    <property type="match status" value="1"/>
</dbReference>
<dbReference type="SUPFAM" id="SSF55781">
    <property type="entry name" value="GAF domain-like"/>
    <property type="match status" value="1"/>
</dbReference>
<dbReference type="Pfam" id="PF10114">
    <property type="entry name" value="PocR"/>
    <property type="match status" value="1"/>
</dbReference>
<dbReference type="eggNOG" id="COG4936">
    <property type="taxonomic scope" value="Bacteria"/>
</dbReference>
<dbReference type="STRING" id="477974.Daud_0679"/>
<dbReference type="PROSITE" id="PS51831">
    <property type="entry name" value="HD"/>
    <property type="match status" value="1"/>
</dbReference>
<dbReference type="InterPro" id="IPR037522">
    <property type="entry name" value="HD_GYP_dom"/>
</dbReference>
<proteinExistence type="predicted"/>
<dbReference type="AlphaFoldDB" id="B1I2I2"/>
<dbReference type="PANTHER" id="PTHR43155:SF2">
    <property type="entry name" value="CYCLIC DI-GMP PHOSPHODIESTERASE PA4108"/>
    <property type="match status" value="1"/>
</dbReference>
<reference evidence="3 4" key="2">
    <citation type="journal article" date="2008" name="Science">
        <title>Environmental genomics reveals a single-species ecosystem deep within Earth.</title>
        <authorList>
            <person name="Chivian D."/>
            <person name="Brodie E.L."/>
            <person name="Alm E.J."/>
            <person name="Culley D.E."/>
            <person name="Dehal P.S."/>
            <person name="Desantis T.Z."/>
            <person name="Gihring T.M."/>
            <person name="Lapidus A."/>
            <person name="Lin L.H."/>
            <person name="Lowry S.R."/>
            <person name="Moser D.P."/>
            <person name="Richardson P.M."/>
            <person name="Southam G."/>
            <person name="Wanger G."/>
            <person name="Pratt L.M."/>
            <person name="Andersen G.L."/>
            <person name="Hazen T.C."/>
            <person name="Brockman F.J."/>
            <person name="Arkin A.P."/>
            <person name="Onstott T.C."/>
        </authorList>
    </citation>
    <scope>NUCLEOTIDE SEQUENCE [LARGE SCALE GENOMIC DNA]</scope>
    <source>
        <strain evidence="3 4">MP104C</strain>
    </source>
</reference>
<evidence type="ECO:0000313" key="4">
    <source>
        <dbReference type="Proteomes" id="UP000008544"/>
    </source>
</evidence>
<reference evidence="4" key="1">
    <citation type="submission" date="2007-10" db="EMBL/GenBank/DDBJ databases">
        <title>Complete sequence of chromosome of Desulforudis audaxviator MP104C.</title>
        <authorList>
            <person name="Copeland A."/>
            <person name="Lucas S."/>
            <person name="Lapidus A."/>
            <person name="Barry K."/>
            <person name="Glavina del Rio T."/>
            <person name="Dalin E."/>
            <person name="Tice H."/>
            <person name="Bruce D."/>
            <person name="Pitluck S."/>
            <person name="Lowry S.R."/>
            <person name="Larimer F."/>
            <person name="Land M.L."/>
            <person name="Hauser L."/>
            <person name="Kyrpides N."/>
            <person name="Ivanova N.N."/>
            <person name="Richardson P."/>
        </authorList>
    </citation>
    <scope>NUCLEOTIDE SEQUENCE [LARGE SCALE GENOMIC DNA]</scope>
    <source>
        <strain evidence="4">MP104C</strain>
    </source>
</reference>
<dbReference type="InterPro" id="IPR029016">
    <property type="entry name" value="GAF-like_dom_sf"/>
</dbReference>
<dbReference type="InterPro" id="IPR003018">
    <property type="entry name" value="GAF"/>
</dbReference>
<dbReference type="Pfam" id="PF13185">
    <property type="entry name" value="GAF_2"/>
    <property type="match status" value="1"/>
</dbReference>
<dbReference type="Gene3D" id="3.30.450.40">
    <property type="match status" value="1"/>
</dbReference>
<keyword evidence="3" id="KW-0378">Hydrolase</keyword>
<protein>
    <submittedName>
        <fullName evidence="3">Metal dependent phosphohydrolase</fullName>
    </submittedName>
</protein>
<dbReference type="NCBIfam" id="TIGR00277">
    <property type="entry name" value="HDIG"/>
    <property type="match status" value="1"/>
</dbReference>
<dbReference type="PROSITE" id="PS51832">
    <property type="entry name" value="HD_GYP"/>
    <property type="match status" value="1"/>
</dbReference>
<dbReference type="RefSeq" id="WP_012301801.1">
    <property type="nucleotide sequence ID" value="NC_010424.1"/>
</dbReference>
<dbReference type="Gene3D" id="1.10.3210.10">
    <property type="entry name" value="Hypothetical protein af1432"/>
    <property type="match status" value="1"/>
</dbReference>
<evidence type="ECO:0000259" key="1">
    <source>
        <dbReference type="PROSITE" id="PS51831"/>
    </source>
</evidence>
<dbReference type="SMART" id="SM00065">
    <property type="entry name" value="GAF"/>
    <property type="match status" value="1"/>
</dbReference>
<dbReference type="EMBL" id="CP000860">
    <property type="protein sequence ID" value="ACA59213.1"/>
    <property type="molecule type" value="Genomic_DNA"/>
</dbReference>
<dbReference type="SMART" id="SM00471">
    <property type="entry name" value="HDc"/>
    <property type="match status" value="1"/>
</dbReference>
<gene>
    <name evidence="3" type="ordered locus">Daud_0679</name>
</gene>
<accession>B1I2I2</accession>
<dbReference type="eggNOG" id="COG2203">
    <property type="taxonomic scope" value="Bacteria"/>
</dbReference>
<keyword evidence="4" id="KW-1185">Reference proteome</keyword>
<dbReference type="Proteomes" id="UP000008544">
    <property type="component" value="Chromosome"/>
</dbReference>
<sequence>MRASADFSENLERVGFWQLQDHIAGLTGLALIVADAGGRPVTVKSNVPPFCVLVNGTYDGKIACEAFRVELVRAAAASGKVEKRACHAGLVNVAVPLEVHGETAAVLIGGGVAPAPLGAEAVARLAEELGCEAGELSRAAGEVPVWPEERLAEAAALFQTLTRFAGRFLQFTRMFTHVLRVGNEIASQHSERAVLRRAVEGASEVLDAPLCLLRLYDEKTGCLAARAAWGIDEDLMDKIMHLPVEGTIAGQVFRSGRPLIVEDVQACGDRMLFPRYAAAMRTALVVPVRSRGATLGTLAVYGPAPRKWDEASIGYLAAIGTKVALAIENARMYALLREHYLTAVKALAVAMEVKDVYTQGHSVRVAQLSRACARELGLSGEALDQIYLAGLLHDIGKIGVPESILLKPGRLSAVEWEEVRGHPVVGARIVEPARFPAAVVAVVRHHHEDYGGGGYPDGLAGEEIPLLARIIRVADAYDAMTSTRPYRRGLTAEEAIEELRRGAGRQFDPRVVEAFLRIPAAELEETGRGGGGGGYPDYPSHRDFVRSLFSRKRRFSAVINGGRDALLRTVA</sequence>
<evidence type="ECO:0000313" key="3">
    <source>
        <dbReference type="EMBL" id="ACA59213.1"/>
    </source>
</evidence>
<dbReference type="eggNOG" id="COG3437">
    <property type="taxonomic scope" value="Bacteria"/>
</dbReference>
<dbReference type="Pfam" id="PF13487">
    <property type="entry name" value="HD_5"/>
    <property type="match status" value="1"/>
</dbReference>
<dbReference type="PANTHER" id="PTHR43155">
    <property type="entry name" value="CYCLIC DI-GMP PHOSPHODIESTERASE PA4108-RELATED"/>
    <property type="match status" value="1"/>
</dbReference>
<dbReference type="GO" id="GO:0016787">
    <property type="term" value="F:hydrolase activity"/>
    <property type="evidence" value="ECO:0007669"/>
    <property type="project" value="UniProtKB-KW"/>
</dbReference>
<name>B1I2I2_DESAP</name>
<dbReference type="InterPro" id="IPR003607">
    <property type="entry name" value="HD/PDEase_dom"/>
</dbReference>
<dbReference type="InterPro" id="IPR018771">
    <property type="entry name" value="PocR_dom"/>
</dbReference>
<evidence type="ECO:0000259" key="2">
    <source>
        <dbReference type="PROSITE" id="PS51832"/>
    </source>
</evidence>
<dbReference type="InterPro" id="IPR006674">
    <property type="entry name" value="HD_domain"/>
</dbReference>